<sequence length="177" mass="20455">MLEFIFRSLVTFVTCILFIATKIFMNICDHAKKVFHWGNVLKECCFRMSCYVKNKTKKSASNNKLDIIDNDTGESWTRKAPSNHSQTLSVYVLRDYPMNAEFVDRNRRRDSFSPVLQALRASNVSNGTLASEGFYCRDNGYIRCYWCSFEVPVNMVTKRQHAPGCGHVFHNQPPNHI</sequence>
<keyword evidence="1" id="KW-0472">Membrane</keyword>
<organism evidence="2 3">
    <name type="scientific">Candidula unifasciata</name>
    <dbReference type="NCBI Taxonomy" id="100452"/>
    <lineage>
        <taxon>Eukaryota</taxon>
        <taxon>Metazoa</taxon>
        <taxon>Spiralia</taxon>
        <taxon>Lophotrochozoa</taxon>
        <taxon>Mollusca</taxon>
        <taxon>Gastropoda</taxon>
        <taxon>Heterobranchia</taxon>
        <taxon>Euthyneura</taxon>
        <taxon>Panpulmonata</taxon>
        <taxon>Eupulmonata</taxon>
        <taxon>Stylommatophora</taxon>
        <taxon>Helicina</taxon>
        <taxon>Helicoidea</taxon>
        <taxon>Geomitridae</taxon>
        <taxon>Candidula</taxon>
    </lineage>
</organism>
<name>A0A8S3ZUM8_9EUPU</name>
<dbReference type="Proteomes" id="UP000678393">
    <property type="component" value="Unassembled WGS sequence"/>
</dbReference>
<evidence type="ECO:0000313" key="2">
    <source>
        <dbReference type="EMBL" id="CAG5130876.1"/>
    </source>
</evidence>
<gene>
    <name evidence="2" type="ORF">CUNI_LOCUS16434</name>
</gene>
<comment type="caution">
    <text evidence="2">The sequence shown here is derived from an EMBL/GenBank/DDBJ whole genome shotgun (WGS) entry which is preliminary data.</text>
</comment>
<dbReference type="AlphaFoldDB" id="A0A8S3ZUM8"/>
<dbReference type="EMBL" id="CAJHNH020004323">
    <property type="protein sequence ID" value="CAG5130876.1"/>
    <property type="molecule type" value="Genomic_DNA"/>
</dbReference>
<protein>
    <submittedName>
        <fullName evidence="2">Uncharacterized protein</fullName>
    </submittedName>
</protein>
<keyword evidence="1" id="KW-0812">Transmembrane</keyword>
<keyword evidence="3" id="KW-1185">Reference proteome</keyword>
<dbReference type="SUPFAM" id="SSF57924">
    <property type="entry name" value="Inhibitor of apoptosis (IAP) repeat"/>
    <property type="match status" value="1"/>
</dbReference>
<feature type="transmembrane region" description="Helical" evidence="1">
    <location>
        <begin position="6"/>
        <end position="25"/>
    </location>
</feature>
<keyword evidence="1" id="KW-1133">Transmembrane helix</keyword>
<proteinExistence type="predicted"/>
<accession>A0A8S3ZUM8</accession>
<reference evidence="2" key="1">
    <citation type="submission" date="2021-04" db="EMBL/GenBank/DDBJ databases">
        <authorList>
            <consortium name="Molecular Ecology Group"/>
        </authorList>
    </citation>
    <scope>NUCLEOTIDE SEQUENCE</scope>
</reference>
<evidence type="ECO:0000313" key="3">
    <source>
        <dbReference type="Proteomes" id="UP000678393"/>
    </source>
</evidence>
<evidence type="ECO:0000256" key="1">
    <source>
        <dbReference type="SAM" id="Phobius"/>
    </source>
</evidence>